<dbReference type="RefSeq" id="WP_047324131.1">
    <property type="nucleotide sequence ID" value="NZ_JACKSS010000133.1"/>
</dbReference>
<reference evidence="2 3" key="1">
    <citation type="submission" date="2016-01" db="EMBL/GenBank/DDBJ databases">
        <title>The new phylogeny of the genus Mycobacterium.</title>
        <authorList>
            <person name="Tarcisio F."/>
            <person name="Conor M."/>
            <person name="Antonella G."/>
            <person name="Elisabetta G."/>
            <person name="Giulia F.S."/>
            <person name="Sara T."/>
            <person name="Anna F."/>
            <person name="Clotilde B."/>
            <person name="Roberto B."/>
            <person name="Veronica D.S."/>
            <person name="Fabio R."/>
            <person name="Monica P."/>
            <person name="Olivier J."/>
            <person name="Enrico T."/>
            <person name="Nicola S."/>
        </authorList>
    </citation>
    <scope>NUCLEOTIDE SEQUENCE [LARGE SCALE GENOMIC DNA]</scope>
    <source>
        <strain evidence="2 3">DSM 44803</strain>
    </source>
</reference>
<keyword evidence="3" id="KW-1185">Reference proteome</keyword>
<dbReference type="Proteomes" id="UP000193781">
    <property type="component" value="Unassembled WGS sequence"/>
</dbReference>
<accession>A0A1X1ZXC8</accession>
<gene>
    <name evidence="2" type="ORF">AWC17_26630</name>
</gene>
<evidence type="ECO:0000313" key="3">
    <source>
        <dbReference type="Proteomes" id="UP000193781"/>
    </source>
</evidence>
<proteinExistence type="predicted"/>
<keyword evidence="1" id="KW-1133">Transmembrane helix</keyword>
<dbReference type="AlphaFoldDB" id="A0A1X1ZXC8"/>
<feature type="transmembrane region" description="Helical" evidence="1">
    <location>
        <begin position="83"/>
        <end position="104"/>
    </location>
</feature>
<protein>
    <submittedName>
        <fullName evidence="2">Uncharacterized protein</fullName>
    </submittedName>
</protein>
<comment type="caution">
    <text evidence="2">The sequence shown here is derived from an EMBL/GenBank/DDBJ whole genome shotgun (WGS) entry which is preliminary data.</text>
</comment>
<evidence type="ECO:0000256" key="1">
    <source>
        <dbReference type="SAM" id="Phobius"/>
    </source>
</evidence>
<sequence>MTLLDDRPAVVAPAKCTPPEFGSPTTINNWAPAPNPVLLEEDIERLARVEANKQQIYRSNSCCSPSRGMLLEVSESPTTTGGIVFAAIAWLLLFAAIAWPFVLAGSAT</sequence>
<name>A0A1X1ZXC8_9MYCO</name>
<organism evidence="2 3">
    <name type="scientific">Mycobacterium nebraskense</name>
    <dbReference type="NCBI Taxonomy" id="244292"/>
    <lineage>
        <taxon>Bacteria</taxon>
        <taxon>Bacillati</taxon>
        <taxon>Actinomycetota</taxon>
        <taxon>Actinomycetes</taxon>
        <taxon>Mycobacteriales</taxon>
        <taxon>Mycobacteriaceae</taxon>
        <taxon>Mycobacterium</taxon>
    </lineage>
</organism>
<evidence type="ECO:0000313" key="2">
    <source>
        <dbReference type="EMBL" id="ORW29662.1"/>
    </source>
</evidence>
<dbReference type="EMBL" id="LQPH01000051">
    <property type="protein sequence ID" value="ORW29662.1"/>
    <property type="molecule type" value="Genomic_DNA"/>
</dbReference>
<keyword evidence="1" id="KW-0472">Membrane</keyword>
<keyword evidence="1" id="KW-0812">Transmembrane</keyword>